<feature type="domain" description="Granulins" evidence="3">
    <location>
        <begin position="35"/>
        <end position="67"/>
    </location>
</feature>
<dbReference type="Gene3D" id="2.10.25.160">
    <property type="entry name" value="Granulin"/>
    <property type="match status" value="1"/>
</dbReference>
<dbReference type="InterPro" id="IPR000118">
    <property type="entry name" value="Granulin"/>
</dbReference>
<dbReference type="EMBL" id="JAUCMV010000001">
    <property type="protein sequence ID" value="KAK0423770.1"/>
    <property type="molecule type" value="Genomic_DNA"/>
</dbReference>
<protein>
    <recommendedName>
        <fullName evidence="3">Granulins domain-containing protein</fullName>
    </recommendedName>
</protein>
<name>A0AA39M7U5_9BILA</name>
<sequence length="87" mass="9356">MNFVYLILLSVAVFAVTTGETQCQLSETSCSGCAGSMCCPLVNATCCPSGLRCCESGYVCDEYEVECRKPGSDENNGVAPRPFPFFF</sequence>
<keyword evidence="1" id="KW-1015">Disulfide bond</keyword>
<dbReference type="Proteomes" id="UP001175271">
    <property type="component" value="Unassembled WGS sequence"/>
</dbReference>
<dbReference type="Pfam" id="PF00396">
    <property type="entry name" value="Granulin"/>
    <property type="match status" value="1"/>
</dbReference>
<evidence type="ECO:0000256" key="1">
    <source>
        <dbReference type="ARBA" id="ARBA00023157"/>
    </source>
</evidence>
<feature type="signal peptide" evidence="2">
    <location>
        <begin position="1"/>
        <end position="19"/>
    </location>
</feature>
<evidence type="ECO:0000313" key="4">
    <source>
        <dbReference type="EMBL" id="KAK0423770.1"/>
    </source>
</evidence>
<dbReference type="InterPro" id="IPR037277">
    <property type="entry name" value="Granulin_sf"/>
</dbReference>
<evidence type="ECO:0000256" key="2">
    <source>
        <dbReference type="SAM" id="SignalP"/>
    </source>
</evidence>
<keyword evidence="5" id="KW-1185">Reference proteome</keyword>
<keyword evidence="2" id="KW-0732">Signal</keyword>
<accession>A0AA39M7U5</accession>
<dbReference type="AlphaFoldDB" id="A0AA39M7U5"/>
<gene>
    <name evidence="4" type="ORF">QR680_008322</name>
</gene>
<reference evidence="4" key="1">
    <citation type="submission" date="2023-06" db="EMBL/GenBank/DDBJ databases">
        <title>Genomic analysis of the entomopathogenic nematode Steinernema hermaphroditum.</title>
        <authorList>
            <person name="Schwarz E.M."/>
            <person name="Heppert J.K."/>
            <person name="Baniya A."/>
            <person name="Schwartz H.T."/>
            <person name="Tan C.-H."/>
            <person name="Antoshechkin I."/>
            <person name="Sternberg P.W."/>
            <person name="Goodrich-Blair H."/>
            <person name="Dillman A.R."/>
        </authorList>
    </citation>
    <scope>NUCLEOTIDE SEQUENCE</scope>
    <source>
        <strain evidence="4">PS9179</strain>
        <tissue evidence="4">Whole animal</tissue>
    </source>
</reference>
<feature type="chain" id="PRO_5041321716" description="Granulins domain-containing protein" evidence="2">
    <location>
        <begin position="20"/>
        <end position="87"/>
    </location>
</feature>
<evidence type="ECO:0000313" key="5">
    <source>
        <dbReference type="Proteomes" id="UP001175271"/>
    </source>
</evidence>
<evidence type="ECO:0000259" key="3">
    <source>
        <dbReference type="Pfam" id="PF00396"/>
    </source>
</evidence>
<organism evidence="4 5">
    <name type="scientific">Steinernema hermaphroditum</name>
    <dbReference type="NCBI Taxonomy" id="289476"/>
    <lineage>
        <taxon>Eukaryota</taxon>
        <taxon>Metazoa</taxon>
        <taxon>Ecdysozoa</taxon>
        <taxon>Nematoda</taxon>
        <taxon>Chromadorea</taxon>
        <taxon>Rhabditida</taxon>
        <taxon>Tylenchina</taxon>
        <taxon>Panagrolaimomorpha</taxon>
        <taxon>Strongyloidoidea</taxon>
        <taxon>Steinernematidae</taxon>
        <taxon>Steinernema</taxon>
    </lineage>
</organism>
<proteinExistence type="predicted"/>
<comment type="caution">
    <text evidence="4">The sequence shown here is derived from an EMBL/GenBank/DDBJ whole genome shotgun (WGS) entry which is preliminary data.</text>
</comment>